<reference evidence="1" key="2">
    <citation type="submission" date="2023-06" db="EMBL/GenBank/DDBJ databases">
        <authorList>
            <person name="Ma L."/>
            <person name="Liu K.-W."/>
            <person name="Li Z."/>
            <person name="Hsiao Y.-Y."/>
            <person name="Qi Y."/>
            <person name="Fu T."/>
            <person name="Tang G."/>
            <person name="Zhang D."/>
            <person name="Sun W.-H."/>
            <person name="Liu D.-K."/>
            <person name="Li Y."/>
            <person name="Chen G.-Z."/>
            <person name="Liu X.-D."/>
            <person name="Liao X.-Y."/>
            <person name="Jiang Y.-T."/>
            <person name="Yu X."/>
            <person name="Hao Y."/>
            <person name="Huang J."/>
            <person name="Zhao X.-W."/>
            <person name="Ke S."/>
            <person name="Chen Y.-Y."/>
            <person name="Wu W.-L."/>
            <person name="Hsu J.-L."/>
            <person name="Lin Y.-F."/>
            <person name="Huang M.-D."/>
            <person name="Li C.-Y."/>
            <person name="Huang L."/>
            <person name="Wang Z.-W."/>
            <person name="Zhao X."/>
            <person name="Zhong W.-Y."/>
            <person name="Peng D.-H."/>
            <person name="Ahmad S."/>
            <person name="Lan S."/>
            <person name="Zhang J.-S."/>
            <person name="Tsai W.-C."/>
            <person name="Van De Peer Y."/>
            <person name="Liu Z.-J."/>
        </authorList>
    </citation>
    <scope>NUCLEOTIDE SEQUENCE</scope>
    <source>
        <strain evidence="1">CP</strain>
        <tissue evidence="1">Leaves</tissue>
    </source>
</reference>
<comment type="caution">
    <text evidence="1">The sequence shown here is derived from an EMBL/GenBank/DDBJ whole genome shotgun (WGS) entry which is preliminary data.</text>
</comment>
<reference evidence="1" key="1">
    <citation type="journal article" date="2023" name="Nat. Commun.">
        <title>Diploid and tetraploid genomes of Acorus and the evolution of monocots.</title>
        <authorList>
            <person name="Ma L."/>
            <person name="Liu K.W."/>
            <person name="Li Z."/>
            <person name="Hsiao Y.Y."/>
            <person name="Qi Y."/>
            <person name="Fu T."/>
            <person name="Tang G.D."/>
            <person name="Zhang D."/>
            <person name="Sun W.H."/>
            <person name="Liu D.K."/>
            <person name="Li Y."/>
            <person name="Chen G.Z."/>
            <person name="Liu X.D."/>
            <person name="Liao X.Y."/>
            <person name="Jiang Y.T."/>
            <person name="Yu X."/>
            <person name="Hao Y."/>
            <person name="Huang J."/>
            <person name="Zhao X.W."/>
            <person name="Ke S."/>
            <person name="Chen Y.Y."/>
            <person name="Wu W.L."/>
            <person name="Hsu J.L."/>
            <person name="Lin Y.F."/>
            <person name="Huang M.D."/>
            <person name="Li C.Y."/>
            <person name="Huang L."/>
            <person name="Wang Z.W."/>
            <person name="Zhao X."/>
            <person name="Zhong W.Y."/>
            <person name="Peng D.H."/>
            <person name="Ahmad S."/>
            <person name="Lan S."/>
            <person name="Zhang J.S."/>
            <person name="Tsai W.C."/>
            <person name="Van de Peer Y."/>
            <person name="Liu Z.J."/>
        </authorList>
    </citation>
    <scope>NUCLEOTIDE SEQUENCE</scope>
    <source>
        <strain evidence="1">CP</strain>
    </source>
</reference>
<gene>
    <name evidence="1" type="ORF">QJS10_CPB04g00885</name>
</gene>
<sequence length="69" mass="7718">MAPPADLEKIGREGFDLLEKYLLRKGREKQAPPKRGPVVAPTIDAITASKKYRGLVFVEYGRRPKPPSL</sequence>
<proteinExistence type="predicted"/>
<organism evidence="1 2">
    <name type="scientific">Acorus calamus</name>
    <name type="common">Sweet flag</name>
    <dbReference type="NCBI Taxonomy" id="4465"/>
    <lineage>
        <taxon>Eukaryota</taxon>
        <taxon>Viridiplantae</taxon>
        <taxon>Streptophyta</taxon>
        <taxon>Embryophyta</taxon>
        <taxon>Tracheophyta</taxon>
        <taxon>Spermatophyta</taxon>
        <taxon>Magnoliopsida</taxon>
        <taxon>Liliopsida</taxon>
        <taxon>Acoraceae</taxon>
        <taxon>Acorus</taxon>
    </lineage>
</organism>
<name>A0AAV9F152_ACOCL</name>
<dbReference type="AlphaFoldDB" id="A0AAV9F152"/>
<dbReference type="Proteomes" id="UP001180020">
    <property type="component" value="Unassembled WGS sequence"/>
</dbReference>
<accession>A0AAV9F152</accession>
<dbReference type="EMBL" id="JAUJYO010000004">
    <property type="protein sequence ID" value="KAK1319420.1"/>
    <property type="molecule type" value="Genomic_DNA"/>
</dbReference>
<evidence type="ECO:0000313" key="1">
    <source>
        <dbReference type="EMBL" id="KAK1319420.1"/>
    </source>
</evidence>
<evidence type="ECO:0000313" key="2">
    <source>
        <dbReference type="Proteomes" id="UP001180020"/>
    </source>
</evidence>
<keyword evidence="2" id="KW-1185">Reference proteome</keyword>
<protein>
    <submittedName>
        <fullName evidence="1">Uncharacterized protein</fullName>
    </submittedName>
</protein>